<sequence>MTATTTTRATATPVVAADGRRTLRSWHDEVRALHAAGRTGEAIDLLGRLTEAVPSEPRLRHGLVALLRADGRAVDADRLAVELDPNDAGAWCRLSRHARCTQDLDLFVEASLGWEAARPGDPTVAHFAAIARQIRDGHTHARPEAGYIAELFDHYADRFEGHLAKLGYRGPDVMADLVADLIGDGELRADSTLADLGCGTGLVGDRLRDATPWNGHLTGVDLSPRMLDHAAARTFDSRPVYDAVAEADFVDYLDTVPTGLDAVVAADAFIYVGDLRPVFAATARALRPGGWLVATLERLAPGDTAATTANGFRADLSGRYLHDDDWVERELLTAGFDVVVVEPMSVRREGHRPTPGSVVVAHLPRHAP</sequence>
<dbReference type="Pfam" id="PF13649">
    <property type="entry name" value="Methyltransf_25"/>
    <property type="match status" value="1"/>
</dbReference>
<reference evidence="2 3" key="1">
    <citation type="submission" date="2019-03" db="EMBL/GenBank/DDBJ databases">
        <title>Sequencing the genomes of 1000 actinobacteria strains.</title>
        <authorList>
            <person name="Klenk H.-P."/>
        </authorList>
    </citation>
    <scope>NUCLEOTIDE SEQUENCE [LARGE SCALE GENOMIC DNA]</scope>
    <source>
        <strain evidence="2 3">DSM 18936</strain>
    </source>
</reference>
<evidence type="ECO:0000313" key="2">
    <source>
        <dbReference type="EMBL" id="TDT14682.1"/>
    </source>
</evidence>
<dbReference type="RefSeq" id="WP_133867209.1">
    <property type="nucleotide sequence ID" value="NZ_SOAU01000001.1"/>
</dbReference>
<dbReference type="Proteomes" id="UP000294558">
    <property type="component" value="Unassembled WGS sequence"/>
</dbReference>
<dbReference type="Gene3D" id="3.40.50.150">
    <property type="entry name" value="Vaccinia Virus protein VP39"/>
    <property type="match status" value="1"/>
</dbReference>
<organism evidence="2 3">
    <name type="scientific">Ilumatobacter fluminis</name>
    <dbReference type="NCBI Taxonomy" id="467091"/>
    <lineage>
        <taxon>Bacteria</taxon>
        <taxon>Bacillati</taxon>
        <taxon>Actinomycetota</taxon>
        <taxon>Acidimicrobiia</taxon>
        <taxon>Acidimicrobiales</taxon>
        <taxon>Ilumatobacteraceae</taxon>
        <taxon>Ilumatobacter</taxon>
    </lineage>
</organism>
<dbReference type="InterPro" id="IPR011990">
    <property type="entry name" value="TPR-like_helical_dom_sf"/>
</dbReference>
<proteinExistence type="predicted"/>
<dbReference type="SUPFAM" id="SSF48452">
    <property type="entry name" value="TPR-like"/>
    <property type="match status" value="1"/>
</dbReference>
<dbReference type="InterPro" id="IPR041698">
    <property type="entry name" value="Methyltransf_25"/>
</dbReference>
<keyword evidence="2" id="KW-0489">Methyltransferase</keyword>
<gene>
    <name evidence="2" type="ORF">BDK89_0237</name>
</gene>
<dbReference type="GO" id="GO:0008168">
    <property type="term" value="F:methyltransferase activity"/>
    <property type="evidence" value="ECO:0007669"/>
    <property type="project" value="UniProtKB-KW"/>
</dbReference>
<dbReference type="SUPFAM" id="SSF53335">
    <property type="entry name" value="S-adenosyl-L-methionine-dependent methyltransferases"/>
    <property type="match status" value="1"/>
</dbReference>
<dbReference type="EMBL" id="SOAU01000001">
    <property type="protein sequence ID" value="TDT14682.1"/>
    <property type="molecule type" value="Genomic_DNA"/>
</dbReference>
<dbReference type="InterPro" id="IPR029063">
    <property type="entry name" value="SAM-dependent_MTases_sf"/>
</dbReference>
<protein>
    <submittedName>
        <fullName evidence="2">Putative TPR repeat methyltransferase</fullName>
    </submittedName>
</protein>
<feature type="domain" description="Methyltransferase" evidence="1">
    <location>
        <begin position="195"/>
        <end position="290"/>
    </location>
</feature>
<dbReference type="Gene3D" id="1.25.40.10">
    <property type="entry name" value="Tetratricopeptide repeat domain"/>
    <property type="match status" value="1"/>
</dbReference>
<dbReference type="CDD" id="cd02440">
    <property type="entry name" value="AdoMet_MTases"/>
    <property type="match status" value="1"/>
</dbReference>
<comment type="caution">
    <text evidence="2">The sequence shown here is derived from an EMBL/GenBank/DDBJ whole genome shotgun (WGS) entry which is preliminary data.</text>
</comment>
<dbReference type="GO" id="GO:0032259">
    <property type="term" value="P:methylation"/>
    <property type="evidence" value="ECO:0007669"/>
    <property type="project" value="UniProtKB-KW"/>
</dbReference>
<dbReference type="PANTHER" id="PTHR43591">
    <property type="entry name" value="METHYLTRANSFERASE"/>
    <property type="match status" value="1"/>
</dbReference>
<dbReference type="PANTHER" id="PTHR43591:SF110">
    <property type="entry name" value="RHODANESE DOMAIN-CONTAINING PROTEIN"/>
    <property type="match status" value="1"/>
</dbReference>
<accession>A0A4R7HUT0</accession>
<evidence type="ECO:0000313" key="3">
    <source>
        <dbReference type="Proteomes" id="UP000294558"/>
    </source>
</evidence>
<dbReference type="OrthoDB" id="189743at2"/>
<evidence type="ECO:0000259" key="1">
    <source>
        <dbReference type="Pfam" id="PF13649"/>
    </source>
</evidence>
<keyword evidence="2" id="KW-0808">Transferase</keyword>
<dbReference type="AlphaFoldDB" id="A0A4R7HUT0"/>
<name>A0A4R7HUT0_9ACTN</name>
<keyword evidence="3" id="KW-1185">Reference proteome</keyword>